<dbReference type="EMBL" id="CP058214">
    <property type="protein sequence ID" value="QPC44933.1"/>
    <property type="molecule type" value="Genomic_DNA"/>
</dbReference>
<dbReference type="RefSeq" id="WP_213162306.1">
    <property type="nucleotide sequence ID" value="NZ_CP058214.1"/>
</dbReference>
<protein>
    <recommendedName>
        <fullName evidence="3">Tail tubular protein B</fullName>
    </recommendedName>
</protein>
<dbReference type="Proteomes" id="UP000593594">
    <property type="component" value="Chromosome"/>
</dbReference>
<gene>
    <name evidence="1" type="ORF">HW532_20870</name>
</gene>
<sequence length="763" mass="84374">MSSDPVTGLTRRSPTDLVGLLGTSTAVRGWQDFETQDGRKFLAFFHDNEVEVFDLNGVPQTVTYEGTAQDYLNVDGNIRTTTTDDDETYVVNTGVVTGMLPDTKNYLGTGTEGIGIIQVLGGAYSRKYTIRKDGVDIATYQTPNGDSASEVDNLRTTYIASKLENKLNDSLNPGSTDYVVLRKEDVVVVYNPNEDFTLTGSDDQGNINLKVSTNTVPETGDLPRLAPHLYIMRIAEHTDPDEDVFFKFVVEGEEDNETPDLNLLGQAGYWQECVAPDTPTTIDPTTMPHVLVYDQNTGEFTFRQEEWAQREAGTTTSNPDPSFIDRTIRDVGGFQGRLAFVAGSSFIASRTDKLTNFFFGSISAQADTDPIDIKSKVENSTIENIVEYNKDLVMFSSKGQFLMPGRTAATPANAALSLTSSFEANMNAQPVVAGANVYFATDFGKYTGIREFFAEGASEINDSRPITSHVKNYIDGHVVHMSTSSNYETLLVTSDGDLHKLYVYQFIWADKEKVQSAWHHWTLPNEAVYHFFDDEFVYIVQKDGDTYYLTRLSLDLHDETGVGYPIYLDDRFDVFDMYDAFQLPYDYMSGSDLVVVQGSDCPNPGLTVPIKSIDYDSGLGTYVVTLSKSMLGGDVVVGTRFASRYRPTMPAVKDKDGVVIATGKLKLKSLLVSLSDTGHISGQVVSKYGDGPVVSFDGRIVGAINNIVGEQPLSDDIFKMPFRQNVKHASVEFFTNSHLPMTMLDIEWVGHYTKRGRRISTGA</sequence>
<dbReference type="Pfam" id="PF25675">
    <property type="entry name" value="Phage_nozzle"/>
    <property type="match status" value="1"/>
</dbReference>
<proteinExistence type="predicted"/>
<evidence type="ECO:0008006" key="3">
    <source>
        <dbReference type="Google" id="ProtNLM"/>
    </source>
</evidence>
<reference evidence="1 2" key="1">
    <citation type="submission" date="2020-06" db="EMBL/GenBank/DDBJ databases">
        <title>Genome sequence of 2 isolates from Red Sea Mangroves.</title>
        <authorList>
            <person name="Sefrji F."/>
            <person name="Michoud G."/>
            <person name="Merlino G."/>
            <person name="Daffonchio D."/>
        </authorList>
    </citation>
    <scope>NUCLEOTIDE SEQUENCE [LARGE SCALE GENOMIC DNA]</scope>
    <source>
        <strain evidence="1 2">R1DC25</strain>
    </source>
</reference>
<name>A0A7S8C7N3_9HYPH</name>
<evidence type="ECO:0000313" key="2">
    <source>
        <dbReference type="Proteomes" id="UP000593594"/>
    </source>
</evidence>
<dbReference type="AlphaFoldDB" id="A0A7S8C7N3"/>
<keyword evidence="2" id="KW-1185">Reference proteome</keyword>
<dbReference type="InterPro" id="IPR058003">
    <property type="entry name" value="Phage_gp12"/>
</dbReference>
<evidence type="ECO:0000313" key="1">
    <source>
        <dbReference type="EMBL" id="QPC44933.1"/>
    </source>
</evidence>
<accession>A0A7S8C7N3</accession>
<organism evidence="1 2">
    <name type="scientific">Kaustia mangrovi</name>
    <dbReference type="NCBI Taxonomy" id="2593653"/>
    <lineage>
        <taxon>Bacteria</taxon>
        <taxon>Pseudomonadati</taxon>
        <taxon>Pseudomonadota</taxon>
        <taxon>Alphaproteobacteria</taxon>
        <taxon>Hyphomicrobiales</taxon>
        <taxon>Parvibaculaceae</taxon>
        <taxon>Kaustia</taxon>
    </lineage>
</organism>
<dbReference type="KEGG" id="kmn:HW532_20870"/>